<proteinExistence type="predicted"/>
<feature type="compositionally biased region" description="Polar residues" evidence="1">
    <location>
        <begin position="114"/>
        <end position="124"/>
    </location>
</feature>
<keyword evidence="4" id="KW-1185">Reference proteome</keyword>
<dbReference type="EMBL" id="BLXT01005154">
    <property type="protein sequence ID" value="GFO20437.1"/>
    <property type="molecule type" value="Genomic_DNA"/>
</dbReference>
<protein>
    <submittedName>
        <fullName evidence="3">Uncharacterized protein</fullName>
    </submittedName>
</protein>
<dbReference type="AlphaFoldDB" id="A0AAV4BM80"/>
<evidence type="ECO:0000313" key="3">
    <source>
        <dbReference type="EMBL" id="GFO20437.1"/>
    </source>
</evidence>
<dbReference type="Proteomes" id="UP000735302">
    <property type="component" value="Unassembled WGS sequence"/>
</dbReference>
<feature type="signal peptide" evidence="2">
    <location>
        <begin position="1"/>
        <end position="19"/>
    </location>
</feature>
<keyword evidence="2" id="KW-0732">Signal</keyword>
<name>A0AAV4BM80_9GAST</name>
<feature type="region of interest" description="Disordered" evidence="1">
    <location>
        <begin position="38"/>
        <end position="124"/>
    </location>
</feature>
<organism evidence="3 4">
    <name type="scientific">Plakobranchus ocellatus</name>
    <dbReference type="NCBI Taxonomy" id="259542"/>
    <lineage>
        <taxon>Eukaryota</taxon>
        <taxon>Metazoa</taxon>
        <taxon>Spiralia</taxon>
        <taxon>Lophotrochozoa</taxon>
        <taxon>Mollusca</taxon>
        <taxon>Gastropoda</taxon>
        <taxon>Heterobranchia</taxon>
        <taxon>Euthyneura</taxon>
        <taxon>Panpulmonata</taxon>
        <taxon>Sacoglossa</taxon>
        <taxon>Placobranchoidea</taxon>
        <taxon>Plakobranchidae</taxon>
        <taxon>Plakobranchus</taxon>
    </lineage>
</organism>
<evidence type="ECO:0000256" key="1">
    <source>
        <dbReference type="SAM" id="MobiDB-lite"/>
    </source>
</evidence>
<accession>A0AAV4BM80</accession>
<evidence type="ECO:0000256" key="2">
    <source>
        <dbReference type="SAM" id="SignalP"/>
    </source>
</evidence>
<reference evidence="3 4" key="1">
    <citation type="journal article" date="2021" name="Elife">
        <title>Chloroplast acquisition without the gene transfer in kleptoplastic sea slugs, Plakobranchus ocellatus.</title>
        <authorList>
            <person name="Maeda T."/>
            <person name="Takahashi S."/>
            <person name="Yoshida T."/>
            <person name="Shimamura S."/>
            <person name="Takaki Y."/>
            <person name="Nagai Y."/>
            <person name="Toyoda A."/>
            <person name="Suzuki Y."/>
            <person name="Arimoto A."/>
            <person name="Ishii H."/>
            <person name="Satoh N."/>
            <person name="Nishiyama T."/>
            <person name="Hasebe M."/>
            <person name="Maruyama T."/>
            <person name="Minagawa J."/>
            <person name="Obokata J."/>
            <person name="Shigenobu S."/>
        </authorList>
    </citation>
    <scope>NUCLEOTIDE SEQUENCE [LARGE SCALE GENOMIC DNA]</scope>
</reference>
<feature type="compositionally biased region" description="Basic and acidic residues" evidence="1">
    <location>
        <begin position="103"/>
        <end position="113"/>
    </location>
</feature>
<comment type="caution">
    <text evidence="3">The sequence shown here is derived from an EMBL/GenBank/DDBJ whole genome shotgun (WGS) entry which is preliminary data.</text>
</comment>
<sequence length="389" mass="42552">MANAVQLLTLLILPLLVIAQASSRNQAVPLFNNVAPNPQHPGLKDDTSHVSRLPPAHNDDSDYTNYDYGGDYGDDYGEDPNEHGAHDNAGNQELPTAYGKPEISTKGKRDNVRTSKSSSNQVQQTRISCAYYESEEQSDAKGVKKHGDGEVWCDKSCFTVWQTNRKNSSEVKISQQGQSDCVSLSSDQGRFSCTTLPQTPTRCRGAGKSYPVPGILSPFHLLFSICSSSAPVYSYIARINALKDGTPLLTPGPLIGGPVLDEFFSLMIKFSQSCCCSTNTEIVFAFLEDRLYLGSSSQVHQLTPFPALAQSRSCLASAIDRHNRKRSSKKRNIMRQCLFQTGSLKKKTHLLKGIGATVASESAHRSAGILLSRVEPRDRRPVLTEGPRA</sequence>
<feature type="chain" id="PRO_5043808600" evidence="2">
    <location>
        <begin position="20"/>
        <end position="389"/>
    </location>
</feature>
<gene>
    <name evidence="3" type="ORF">PoB_004694200</name>
</gene>
<evidence type="ECO:0000313" key="4">
    <source>
        <dbReference type="Proteomes" id="UP000735302"/>
    </source>
</evidence>